<dbReference type="InterPro" id="IPR036761">
    <property type="entry name" value="TTHA0802/YceI-like_sf"/>
</dbReference>
<evidence type="ECO:0000256" key="1">
    <source>
        <dbReference type="SAM" id="SignalP"/>
    </source>
</evidence>
<keyword evidence="1" id="KW-0732">Signal</keyword>
<reference evidence="3 4" key="1">
    <citation type="submission" date="2019-02" db="EMBL/GenBank/DDBJ databases">
        <title>Flavobacterium sp. RD-2-33 isolated from forest soil.</title>
        <authorList>
            <person name="Chaudhary D.K."/>
        </authorList>
    </citation>
    <scope>NUCLEOTIDE SEQUENCE [LARGE SCALE GENOMIC DNA]</scope>
    <source>
        <strain evidence="3 4">RD-2-33</strain>
    </source>
</reference>
<dbReference type="InterPro" id="IPR007372">
    <property type="entry name" value="Lipid/polyisoprenoid-bd_YceI"/>
</dbReference>
<protein>
    <submittedName>
        <fullName evidence="3">Polyisoprenoid-binding protein</fullName>
    </submittedName>
</protein>
<evidence type="ECO:0000259" key="2">
    <source>
        <dbReference type="SMART" id="SM00867"/>
    </source>
</evidence>
<dbReference type="PANTHER" id="PTHR34406:SF1">
    <property type="entry name" value="PROTEIN YCEI"/>
    <property type="match status" value="1"/>
</dbReference>
<feature type="signal peptide" evidence="1">
    <location>
        <begin position="1"/>
        <end position="19"/>
    </location>
</feature>
<keyword evidence="4" id="KW-1185">Reference proteome</keyword>
<feature type="domain" description="Lipid/polyisoprenoid-binding YceI-like" evidence="2">
    <location>
        <begin position="23"/>
        <end position="190"/>
    </location>
</feature>
<dbReference type="Gene3D" id="2.40.128.110">
    <property type="entry name" value="Lipid/polyisoprenoid-binding, YceI-like"/>
    <property type="match status" value="1"/>
</dbReference>
<comment type="caution">
    <text evidence="3">The sequence shown here is derived from an EMBL/GenBank/DDBJ whole genome shotgun (WGS) entry which is preliminary data.</text>
</comment>
<dbReference type="Proteomes" id="UP000293300">
    <property type="component" value="Unassembled WGS sequence"/>
</dbReference>
<evidence type="ECO:0000313" key="3">
    <source>
        <dbReference type="EMBL" id="TBX70304.1"/>
    </source>
</evidence>
<accession>A0A4Q9Z1S7</accession>
<feature type="chain" id="PRO_5020356381" evidence="1">
    <location>
        <begin position="20"/>
        <end position="192"/>
    </location>
</feature>
<evidence type="ECO:0000313" key="4">
    <source>
        <dbReference type="Proteomes" id="UP000293300"/>
    </source>
</evidence>
<organism evidence="3 4">
    <name type="scientific">Flavobacterium silvisoli</name>
    <dbReference type="NCBI Taxonomy" id="2529433"/>
    <lineage>
        <taxon>Bacteria</taxon>
        <taxon>Pseudomonadati</taxon>
        <taxon>Bacteroidota</taxon>
        <taxon>Flavobacteriia</taxon>
        <taxon>Flavobacteriales</taxon>
        <taxon>Flavobacteriaceae</taxon>
        <taxon>Flavobacterium</taxon>
    </lineage>
</organism>
<dbReference type="Pfam" id="PF04264">
    <property type="entry name" value="YceI"/>
    <property type="match status" value="1"/>
</dbReference>
<gene>
    <name evidence="3" type="ORF">EZL74_03770</name>
</gene>
<sequence>MKKALFLLTIFVFVAFASAQTTNWKNDPWHSKLTFTVTHQGFSSIFGLFQKFDISITTSKSDFSDAVFSVSTDVSSINTEVKMRDDDLRSPNFFDVAKYPTMTFKSTSIVNTTGMKDRFKITGNLTTHGVTKLVTLDLWYRGTHEDIISKKTKAGFQITGIINRSDFNVGPTDPFDISNDVMIKADAEFIKQ</sequence>
<dbReference type="EMBL" id="SJPE01000003">
    <property type="protein sequence ID" value="TBX70304.1"/>
    <property type="molecule type" value="Genomic_DNA"/>
</dbReference>
<name>A0A4Q9Z1S7_9FLAO</name>
<dbReference type="PANTHER" id="PTHR34406">
    <property type="entry name" value="PROTEIN YCEI"/>
    <property type="match status" value="1"/>
</dbReference>
<dbReference type="OrthoDB" id="9811006at2"/>
<dbReference type="AlphaFoldDB" id="A0A4Q9Z1S7"/>
<dbReference type="RefSeq" id="WP_131475265.1">
    <property type="nucleotide sequence ID" value="NZ_SJPE01000003.1"/>
</dbReference>
<dbReference type="SUPFAM" id="SSF101874">
    <property type="entry name" value="YceI-like"/>
    <property type="match status" value="1"/>
</dbReference>
<proteinExistence type="predicted"/>
<dbReference type="SMART" id="SM00867">
    <property type="entry name" value="YceI"/>
    <property type="match status" value="1"/>
</dbReference>